<feature type="region of interest" description="Disordered" evidence="1">
    <location>
        <begin position="170"/>
        <end position="194"/>
    </location>
</feature>
<dbReference type="GO" id="GO:0016757">
    <property type="term" value="F:glycosyltransferase activity"/>
    <property type="evidence" value="ECO:0007669"/>
    <property type="project" value="InterPro"/>
</dbReference>
<evidence type="ECO:0008006" key="4">
    <source>
        <dbReference type="Google" id="ProtNLM"/>
    </source>
</evidence>
<accession>A0AAD4EYF9</accession>
<dbReference type="Pfam" id="PF01501">
    <property type="entry name" value="Glyco_transf_8"/>
    <property type="match status" value="1"/>
</dbReference>
<evidence type="ECO:0000256" key="1">
    <source>
        <dbReference type="SAM" id="MobiDB-lite"/>
    </source>
</evidence>
<dbReference type="InterPro" id="IPR002495">
    <property type="entry name" value="Glyco_trans_8"/>
</dbReference>
<dbReference type="SUPFAM" id="SSF53448">
    <property type="entry name" value="Nucleotide-diphospho-sugar transferases"/>
    <property type="match status" value="1"/>
</dbReference>
<comment type="caution">
    <text evidence="2">The sequence shown here is derived from an EMBL/GenBank/DDBJ whole genome shotgun (WGS) entry which is preliminary data.</text>
</comment>
<keyword evidence="3" id="KW-1185">Reference proteome</keyword>
<dbReference type="Gene3D" id="3.90.550.10">
    <property type="entry name" value="Spore Coat Polysaccharide Biosynthesis Protein SpsA, Chain A"/>
    <property type="match status" value="1"/>
</dbReference>
<gene>
    <name evidence="2" type="ORF">NEMBOFW57_006122</name>
</gene>
<dbReference type="PANTHER" id="PTHR11183">
    <property type="entry name" value="GLYCOGENIN SUBFAMILY MEMBER"/>
    <property type="match status" value="1"/>
</dbReference>
<dbReference type="AlphaFoldDB" id="A0AAD4EYF9"/>
<reference evidence="2" key="1">
    <citation type="submission" date="2023-02" db="EMBL/GenBank/DDBJ databases">
        <authorList>
            <person name="Palmer J.M."/>
        </authorList>
    </citation>
    <scope>NUCLEOTIDE SEQUENCE</scope>
    <source>
        <strain evidence="2">FW57</strain>
    </source>
</reference>
<evidence type="ECO:0000313" key="2">
    <source>
        <dbReference type="EMBL" id="KAG7289746.1"/>
    </source>
</evidence>
<name>A0AAD4EYF9_9PEZI</name>
<sequence>MSTIATKVVDSDKIWATLITNDSYLPGLLTLEFSLRRVGSKYPLVALHTGSLPPKTLHALTARGIPTQQVPYLLPGPPSPPSPPPSPPDSQASSPVRASHPTLTGNTTTTTTTKNGGGNDKESGWYANDPRFRACFTKLAVFSLTGYARIVLLDADMLVRRNMDELFDLPLAAPPTPSHSPLPSSNNNNTEETPGPIFAATHACLCNPLHFAHYPPSWTPSNCAFTAQHPHPDLAQTTAAPPSSGLGLLNGGLLCVTPSARAYSQILAFLADPRRATPAALPFADQSLLSIVFEGRWAALPYVYNALKTMRWERVHGRIWRDGEVKCVHYILTPKPWEVKGGTQQKGEGGM</sequence>
<feature type="compositionally biased region" description="Low complexity" evidence="1">
    <location>
        <begin position="181"/>
        <end position="194"/>
    </location>
</feature>
<protein>
    <recommendedName>
        <fullName evidence="4">Glycosyltransferase family 8 protein</fullName>
    </recommendedName>
</protein>
<feature type="region of interest" description="Disordered" evidence="1">
    <location>
        <begin position="69"/>
        <end position="122"/>
    </location>
</feature>
<feature type="compositionally biased region" description="Low complexity" evidence="1">
    <location>
        <begin position="102"/>
        <end position="114"/>
    </location>
</feature>
<dbReference type="Proteomes" id="UP001197093">
    <property type="component" value="Unassembled WGS sequence"/>
</dbReference>
<organism evidence="2 3">
    <name type="scientific">Staphylotrichum longicolle</name>
    <dbReference type="NCBI Taxonomy" id="669026"/>
    <lineage>
        <taxon>Eukaryota</taxon>
        <taxon>Fungi</taxon>
        <taxon>Dikarya</taxon>
        <taxon>Ascomycota</taxon>
        <taxon>Pezizomycotina</taxon>
        <taxon>Sordariomycetes</taxon>
        <taxon>Sordariomycetidae</taxon>
        <taxon>Sordariales</taxon>
        <taxon>Chaetomiaceae</taxon>
        <taxon>Staphylotrichum</taxon>
    </lineage>
</organism>
<dbReference type="EMBL" id="JAHCVI010000002">
    <property type="protein sequence ID" value="KAG7289746.1"/>
    <property type="molecule type" value="Genomic_DNA"/>
</dbReference>
<proteinExistence type="predicted"/>
<dbReference type="InterPro" id="IPR029044">
    <property type="entry name" value="Nucleotide-diphossugar_trans"/>
</dbReference>
<evidence type="ECO:0000313" key="3">
    <source>
        <dbReference type="Proteomes" id="UP001197093"/>
    </source>
</evidence>
<feature type="compositionally biased region" description="Pro residues" evidence="1">
    <location>
        <begin position="74"/>
        <end position="88"/>
    </location>
</feature>
<dbReference type="InterPro" id="IPR050587">
    <property type="entry name" value="GNT1/Glycosyltrans_8"/>
</dbReference>